<dbReference type="NCBIfam" id="TIGR00976">
    <property type="entry name" value="CocE_NonD"/>
    <property type="match status" value="1"/>
</dbReference>
<dbReference type="SUPFAM" id="SSF53474">
    <property type="entry name" value="alpha/beta-Hydrolases"/>
    <property type="match status" value="1"/>
</dbReference>
<dbReference type="GO" id="GO:0052689">
    <property type="term" value="F:carboxylic ester hydrolase activity"/>
    <property type="evidence" value="ECO:0007669"/>
    <property type="project" value="UniProtKB-ARBA"/>
</dbReference>
<dbReference type="Gene3D" id="1.10.3020.10">
    <property type="entry name" value="alpha-amino acid ester hydrolase ( Helical cap domain)"/>
    <property type="match status" value="1"/>
</dbReference>
<dbReference type="OrthoDB" id="9806163at2"/>
<accession>A0A1K2HY98</accession>
<dbReference type="SUPFAM" id="SSF49785">
    <property type="entry name" value="Galactose-binding domain-like"/>
    <property type="match status" value="1"/>
</dbReference>
<name>A0A1K2HY98_9HYPH</name>
<keyword evidence="4" id="KW-1185">Reference proteome</keyword>
<dbReference type="InterPro" id="IPR008979">
    <property type="entry name" value="Galactose-bd-like_sf"/>
</dbReference>
<dbReference type="InterPro" id="IPR029058">
    <property type="entry name" value="AB_hydrolase_fold"/>
</dbReference>
<dbReference type="Proteomes" id="UP000183447">
    <property type="component" value="Unassembled WGS sequence"/>
</dbReference>
<dbReference type="InterPro" id="IPR005674">
    <property type="entry name" value="CocE/Ser_esterase"/>
</dbReference>
<reference evidence="3 4" key="1">
    <citation type="submission" date="2016-11" db="EMBL/GenBank/DDBJ databases">
        <authorList>
            <person name="Jaros S."/>
            <person name="Januszkiewicz K."/>
            <person name="Wedrychowicz H."/>
        </authorList>
    </citation>
    <scope>NUCLEOTIDE SEQUENCE [LARGE SCALE GENOMIC DNA]</scope>
    <source>
        <strain evidence="3 4">ATCC 23634</strain>
    </source>
</reference>
<dbReference type="PANTHER" id="PTHR22946:SF9">
    <property type="entry name" value="POLYKETIDE TRANSFERASE AF380"/>
    <property type="match status" value="1"/>
</dbReference>
<dbReference type="Gene3D" id="2.60.120.260">
    <property type="entry name" value="Galactose-binding domain-like"/>
    <property type="match status" value="1"/>
</dbReference>
<dbReference type="GO" id="GO:0008239">
    <property type="term" value="F:dipeptidyl-peptidase activity"/>
    <property type="evidence" value="ECO:0007669"/>
    <property type="project" value="InterPro"/>
</dbReference>
<feature type="domain" description="Xaa-Pro dipeptidyl-peptidase C-terminal" evidence="2">
    <location>
        <begin position="313"/>
        <end position="560"/>
    </location>
</feature>
<dbReference type="EMBL" id="FPKU01000002">
    <property type="protein sequence ID" value="SFZ84507.1"/>
    <property type="molecule type" value="Genomic_DNA"/>
</dbReference>
<evidence type="ECO:0000313" key="3">
    <source>
        <dbReference type="EMBL" id="SFZ84507.1"/>
    </source>
</evidence>
<dbReference type="PANTHER" id="PTHR22946">
    <property type="entry name" value="DIENELACTONE HYDROLASE DOMAIN-CONTAINING PROTEIN-RELATED"/>
    <property type="match status" value="1"/>
</dbReference>
<dbReference type="InterPro" id="IPR013736">
    <property type="entry name" value="Xaa-Pro_dipept_C"/>
</dbReference>
<evidence type="ECO:0000259" key="2">
    <source>
        <dbReference type="SMART" id="SM00939"/>
    </source>
</evidence>
<dbReference type="RefSeq" id="WP_072342315.1">
    <property type="nucleotide sequence ID" value="NZ_FPKU01000002.1"/>
</dbReference>
<dbReference type="Pfam" id="PF02129">
    <property type="entry name" value="Peptidase_S15"/>
    <property type="match status" value="1"/>
</dbReference>
<gene>
    <name evidence="3" type="ORF">SAMN02983003_2049</name>
</gene>
<organism evidence="3 4">
    <name type="scientific">Devosia enhydra</name>
    <dbReference type="NCBI Taxonomy" id="665118"/>
    <lineage>
        <taxon>Bacteria</taxon>
        <taxon>Pseudomonadati</taxon>
        <taxon>Pseudomonadota</taxon>
        <taxon>Alphaproteobacteria</taxon>
        <taxon>Hyphomicrobiales</taxon>
        <taxon>Devosiaceae</taxon>
        <taxon>Devosia</taxon>
    </lineage>
</organism>
<keyword evidence="1" id="KW-0378">Hydrolase</keyword>
<evidence type="ECO:0000313" key="4">
    <source>
        <dbReference type="Proteomes" id="UP000183447"/>
    </source>
</evidence>
<evidence type="ECO:0000256" key="1">
    <source>
        <dbReference type="ARBA" id="ARBA00022801"/>
    </source>
</evidence>
<protein>
    <recommendedName>
        <fullName evidence="2">Xaa-Pro dipeptidyl-peptidase C-terminal domain-containing protein</fullName>
    </recommendedName>
</protein>
<sequence>MAGGYTLTSNAECRLADGVTLRADVYRPDGPGRFPVLLCRTPYDKTHPRYRGIAERLAAAGYMAVVQDIRGRDASDGTWVWHMSEEGQAVEAADGYAACEWAAGLAGSDGQVGTWGNSYPSWLIWRMASARPPALKAMATSGFSARTLDCTSGIFETGIRLRWQHHMAVSSRLRAGDTAFPQTVAEADHHWDRLLRGKWIWHLPLAEVPDHLFGPDAAMQRRYWDEINREFWSLEASYPQVEVPTLTLTGWWDRLSHCAFHFPGMVAHGPAATRDQHRLVIGPWIHDNEGRADWKGPRDYGPNAQLDLVAQLTRWYDHHLKGRDTGLAGEKPARLFLLNETDWRTFSSWPPADMVATPFFLGSNGRANMPAGDGTLSRDTAPSSTPDRFTYDPADPVLSLVEPDGQAAACDQRPLRDRQDILVYQTPPLAEDIVLAGSVEVRLWVTTDAPDTDFVARLIEVGADGLAVNISHGILRCRYREGYDCEIPMPSGEPVEIAIKLLPVGIRFRSGSRIRLDITSSDFPAFDRNHNTGRPFHTDSELRIARQAVLHDDAHPSRIILPVLADG</sequence>
<proteinExistence type="predicted"/>
<dbReference type="AlphaFoldDB" id="A0A1K2HY98"/>
<dbReference type="Gene3D" id="3.40.50.1820">
    <property type="entry name" value="alpha/beta hydrolase"/>
    <property type="match status" value="1"/>
</dbReference>
<dbReference type="SMART" id="SM00939">
    <property type="entry name" value="PepX_C"/>
    <property type="match status" value="1"/>
</dbReference>
<dbReference type="InterPro" id="IPR000383">
    <property type="entry name" value="Xaa-Pro-like_dom"/>
</dbReference>
<dbReference type="InterPro" id="IPR050261">
    <property type="entry name" value="FrsA_esterase"/>
</dbReference>
<dbReference type="Pfam" id="PF08530">
    <property type="entry name" value="PepX_C"/>
    <property type="match status" value="1"/>
</dbReference>
<dbReference type="STRING" id="665118.SAMN02983003_2049"/>